<name>A0A843WPS1_COLES</name>
<evidence type="ECO:0000313" key="3">
    <source>
        <dbReference type="Proteomes" id="UP000652761"/>
    </source>
</evidence>
<feature type="region of interest" description="Disordered" evidence="1">
    <location>
        <begin position="150"/>
        <end position="180"/>
    </location>
</feature>
<feature type="compositionally biased region" description="Basic residues" evidence="1">
    <location>
        <begin position="167"/>
        <end position="177"/>
    </location>
</feature>
<organism evidence="2 3">
    <name type="scientific">Colocasia esculenta</name>
    <name type="common">Wild taro</name>
    <name type="synonym">Arum esculentum</name>
    <dbReference type="NCBI Taxonomy" id="4460"/>
    <lineage>
        <taxon>Eukaryota</taxon>
        <taxon>Viridiplantae</taxon>
        <taxon>Streptophyta</taxon>
        <taxon>Embryophyta</taxon>
        <taxon>Tracheophyta</taxon>
        <taxon>Spermatophyta</taxon>
        <taxon>Magnoliopsida</taxon>
        <taxon>Liliopsida</taxon>
        <taxon>Araceae</taxon>
        <taxon>Aroideae</taxon>
        <taxon>Colocasieae</taxon>
        <taxon>Colocasia</taxon>
    </lineage>
</organism>
<gene>
    <name evidence="2" type="ORF">Taro_042790</name>
</gene>
<evidence type="ECO:0000313" key="2">
    <source>
        <dbReference type="EMBL" id="MQM09907.1"/>
    </source>
</evidence>
<comment type="caution">
    <text evidence="2">The sequence shown here is derived from an EMBL/GenBank/DDBJ whole genome shotgun (WGS) entry which is preliminary data.</text>
</comment>
<accession>A0A843WPS1</accession>
<feature type="region of interest" description="Disordered" evidence="1">
    <location>
        <begin position="1"/>
        <end position="24"/>
    </location>
</feature>
<sequence>MAEGGAFMGDTHSTETPSVQEAKTEVGDIEPAASIFGDRRIEDIAYKHIEPFVSSLEEIAPAKGELTDFYTFLSYNSIHCSSEGLRNSQYGVKATCQLSRSPEAPACATRGLAPVGLSEVLSELLRRRCVGCRVPVGNATGMLSHSQAVEGSLRRSGTVERPGARAERRRVRGARRRQPTDREGPFVGWFLRSKLGVTMVGPPALFGAQPVIATGSMFCSEGGTLAVAFGVATGQSSRSTFWGSDDALVAFSPPCRLASGQWPRLGSGLLTLNATGRYVAFRRHTCGRDQVVLDFVLPRGVPTSCSVPCVPALANGPSGVSGKGAVCARACWAFSPFAGAEAGARLASRACGLRVPLLAASGGGLVAVVVTVFSSRRFHVSPVALSLHGGHSLAVPPSQFRSRVPVHGGTGVCGLPTSWRVQGPEWWRHELRALVGVQRVGSLQLVSERGSTENCVRLPCMIRARVAGCSCCCAARVANVVARRVRAVAARLALDSLAVVFPLREPACGVAFTGAELWSVEPSGALVVLVEVLPGPACVVSAVLLAAVFSLMVRVVWSFGLCNLVKVLPRIALVASGGGSPRTALSAFWWRFSPRLLRVVLVVSAWGFSVKVLCAWPCVWLLRWPACLVDHFQVSRLHWRDLRVPMARMVCLIFRAQRALVDGGLVSAVGARLAVLLVEAPVLRCGLPLARGRDSLRCVSPSSVFRWLLEVVILHYGVFRVAMEVVLLALARQGVVVVFAPRAAESVLRCPFDGARVVSSRWCRCVCCTLSVFSDALCFYALRAEAGVACFALFRLAVLRTWLLIGVKATCQLSRSPEAPARATRGLAPVVLSEVLSELLRRRRVGCRVPVGNATGILSHSQAVEGSLRRSGAVERPGARAERRRVRGARRRRPTDREGPFVGWFLRYKSGGDVQPVAFLVATGWPTRSPLRFSSGFCSECGTLAVAFGVATGQSSHSTFWGSDDALVAFSPLCRLAAGQWPRLGSGLLTLNATGRYVAFGSEGGPLVVVTCVPTSRSVPCVPALANGPSGVSGRGAVLSPFLGTPILGSLLREYSGLRVCSSWQPTAFLAQTRQSFVSLPLSALLPEPRSGVRREAAAWPGCGVACVVCFCGGSVSPFAGAEAEARLASRACGLRVRLLAASGGGLVAVVVTAFSSRRFQVSPIALSLHDGHSLAVPRIRGRRWSGLVQTSTFSSSRFGVLLASQFRSRVLVRGGIGVCGLLTSWHVQGPQWFYVWALDHVEV</sequence>
<dbReference type="EMBL" id="NMUH01004509">
    <property type="protein sequence ID" value="MQM09907.1"/>
    <property type="molecule type" value="Genomic_DNA"/>
</dbReference>
<proteinExistence type="predicted"/>
<protein>
    <submittedName>
        <fullName evidence="2">Uncharacterized protein</fullName>
    </submittedName>
</protein>
<evidence type="ECO:0000256" key="1">
    <source>
        <dbReference type="SAM" id="MobiDB-lite"/>
    </source>
</evidence>
<dbReference type="AlphaFoldDB" id="A0A843WPS1"/>
<dbReference type="Proteomes" id="UP000652761">
    <property type="component" value="Unassembled WGS sequence"/>
</dbReference>
<reference evidence="2" key="1">
    <citation type="submission" date="2017-07" db="EMBL/GenBank/DDBJ databases">
        <title>Taro Niue Genome Assembly and Annotation.</title>
        <authorList>
            <person name="Atibalentja N."/>
            <person name="Keating K."/>
            <person name="Fields C.J."/>
        </authorList>
    </citation>
    <scope>NUCLEOTIDE SEQUENCE</scope>
    <source>
        <strain evidence="2">Niue_2</strain>
        <tissue evidence="2">Leaf</tissue>
    </source>
</reference>
<keyword evidence="3" id="KW-1185">Reference proteome</keyword>